<sequence length="355" mass="40242">MYGEDITRDQIAEAYLQAHPALVSCASTLEALLTTLCRDRKVKVHAIEARAKDPLSLQDKLQRHPNYERLSDVEDMCGVRIVTFYQEDVGRISDLLDDEFEILKKESRQAESPDAFGYRSLHLIGRFDARRRGLPEYAAYAEFPVEFQVRTVLQHAWGVISHSLDYKNEAETPPEVRRKLFRLAALMETGDELFGSYRAEVESLRDRYSEQEKRGDWTQLPVDLDSVMTSWKRLPIDDVVAVATRAGFQEMDNTSHEESHRWSMGMLVSLTRLAGVETLGELAAVMSRIDRYEPRLAELARISKEHGFVPFANAFDLTAFAMILEHPELRVKLATTFHPAIEAGLDAALQSGGAP</sequence>
<evidence type="ECO:0000313" key="3">
    <source>
        <dbReference type="Proteomes" id="UP001599756"/>
    </source>
</evidence>
<reference evidence="2 3" key="1">
    <citation type="submission" date="2024-09" db="EMBL/GenBank/DDBJ databases">
        <title>The Natural Products Discovery Center: Release of the First 8490 Sequenced Strains for Exploring Actinobacteria Biosynthetic Diversity.</title>
        <authorList>
            <person name="Kalkreuter E."/>
            <person name="Kautsar S.A."/>
            <person name="Yang D."/>
            <person name="Bader C.D."/>
            <person name="Teijaro C.N."/>
            <person name="Fluegel L."/>
            <person name="Davis C.M."/>
            <person name="Simpson J.R."/>
            <person name="Lauterbach L."/>
            <person name="Steele A.D."/>
            <person name="Gui C."/>
            <person name="Meng S."/>
            <person name="Li G."/>
            <person name="Viehrig K."/>
            <person name="Ye F."/>
            <person name="Su P."/>
            <person name="Kiefer A.F."/>
            <person name="Nichols A."/>
            <person name="Cepeda A.J."/>
            <person name="Yan W."/>
            <person name="Fan B."/>
            <person name="Jiang Y."/>
            <person name="Adhikari A."/>
            <person name="Zheng C.-J."/>
            <person name="Schuster L."/>
            <person name="Cowan T.M."/>
            <person name="Smanski M.J."/>
            <person name="Chevrette M.G."/>
            <person name="De Carvalho L.P.S."/>
            <person name="Shen B."/>
        </authorList>
    </citation>
    <scope>NUCLEOTIDE SEQUENCE [LARGE SCALE GENOMIC DNA]</scope>
    <source>
        <strain evidence="2 3">NPDC059500</strain>
    </source>
</reference>
<feature type="domain" description="RelA/SpoT" evidence="1">
    <location>
        <begin position="49"/>
        <end position="172"/>
    </location>
</feature>
<dbReference type="Pfam" id="PF04607">
    <property type="entry name" value="RelA_SpoT"/>
    <property type="match status" value="1"/>
</dbReference>
<dbReference type="PANTHER" id="PTHR41773">
    <property type="entry name" value="GTP PYROPHOSPHATASE-RELATED"/>
    <property type="match status" value="1"/>
</dbReference>
<name>A0ABW6H3K5_9ACTN</name>
<dbReference type="SMART" id="SM00954">
    <property type="entry name" value="RelA_SpoT"/>
    <property type="match status" value="1"/>
</dbReference>
<accession>A0ABW6H3K5</accession>
<dbReference type="EMBL" id="JBHYTS010000014">
    <property type="protein sequence ID" value="MFE1751201.1"/>
    <property type="molecule type" value="Genomic_DNA"/>
</dbReference>
<organism evidence="2 3">
    <name type="scientific">Streptomyces anandii</name>
    <dbReference type="NCBI Taxonomy" id="285454"/>
    <lineage>
        <taxon>Bacteria</taxon>
        <taxon>Bacillati</taxon>
        <taxon>Actinomycetota</taxon>
        <taxon>Actinomycetes</taxon>
        <taxon>Kitasatosporales</taxon>
        <taxon>Streptomycetaceae</taxon>
        <taxon>Streptomyces</taxon>
    </lineage>
</organism>
<comment type="caution">
    <text evidence="2">The sequence shown here is derived from an EMBL/GenBank/DDBJ whole genome shotgun (WGS) entry which is preliminary data.</text>
</comment>
<dbReference type="RefSeq" id="WP_381807089.1">
    <property type="nucleotide sequence ID" value="NZ_JBHYTS010000014.1"/>
</dbReference>
<dbReference type="InterPro" id="IPR007685">
    <property type="entry name" value="RelA_SpoT"/>
</dbReference>
<dbReference type="Gene3D" id="3.30.460.10">
    <property type="entry name" value="Beta Polymerase, domain 2"/>
    <property type="match status" value="1"/>
</dbReference>
<dbReference type="InterPro" id="IPR043519">
    <property type="entry name" value="NT_sf"/>
</dbReference>
<dbReference type="Gene3D" id="1.10.287.860">
    <property type="entry name" value="Nucleotidyltransferase"/>
    <property type="match status" value="1"/>
</dbReference>
<dbReference type="PANTHER" id="PTHR41773:SF1">
    <property type="entry name" value="RELA_SPOT DOMAIN-CONTAINING PROTEIN"/>
    <property type="match status" value="1"/>
</dbReference>
<evidence type="ECO:0000259" key="1">
    <source>
        <dbReference type="SMART" id="SM00954"/>
    </source>
</evidence>
<evidence type="ECO:0000313" key="2">
    <source>
        <dbReference type="EMBL" id="MFE1751201.1"/>
    </source>
</evidence>
<dbReference type="CDD" id="cd05399">
    <property type="entry name" value="NT_Rel-Spo_like"/>
    <property type="match status" value="1"/>
</dbReference>
<gene>
    <name evidence="2" type="ORF">ACFW88_11770</name>
</gene>
<proteinExistence type="predicted"/>
<dbReference type="Proteomes" id="UP001599756">
    <property type="component" value="Unassembled WGS sequence"/>
</dbReference>
<protein>
    <submittedName>
        <fullName evidence="2">GTP pyrophosphokinase family protein</fullName>
    </submittedName>
</protein>
<keyword evidence="3" id="KW-1185">Reference proteome</keyword>
<dbReference type="SUPFAM" id="SSF81301">
    <property type="entry name" value="Nucleotidyltransferase"/>
    <property type="match status" value="1"/>
</dbReference>